<dbReference type="EMBL" id="CP003557">
    <property type="protein sequence ID" value="AFN73662.1"/>
    <property type="molecule type" value="Genomic_DNA"/>
</dbReference>
<organism evidence="1 2">
    <name type="scientific">Melioribacter roseus (strain DSM 23840 / JCM 17771 / VKM B-2668 / P3M-2)</name>
    <dbReference type="NCBI Taxonomy" id="1191523"/>
    <lineage>
        <taxon>Bacteria</taxon>
        <taxon>Pseudomonadati</taxon>
        <taxon>Ignavibacteriota</taxon>
        <taxon>Ignavibacteria</taxon>
        <taxon>Ignavibacteriales</taxon>
        <taxon>Melioribacteraceae</taxon>
        <taxon>Melioribacter</taxon>
    </lineage>
</organism>
<reference evidence="1 2" key="1">
    <citation type="journal article" date="2013" name="PLoS ONE">
        <title>Genomic analysis of Melioribacter roseus, facultatively anaerobic organotrophic bacterium representing a novel deep lineage within Bacteriodetes/Chlorobi group.</title>
        <authorList>
            <person name="Kadnikov V.V."/>
            <person name="Mardanov A.V."/>
            <person name="Podosokorskaya O.A."/>
            <person name="Gavrilov S.N."/>
            <person name="Kublanov I.V."/>
            <person name="Beletsky A.V."/>
            <person name="Bonch-Osmolovskaya E.A."/>
            <person name="Ravin N.V."/>
        </authorList>
    </citation>
    <scope>NUCLEOTIDE SEQUENCE [LARGE SCALE GENOMIC DNA]</scope>
    <source>
        <strain evidence="2">JCM 17771 / P3M-2</strain>
    </source>
</reference>
<keyword evidence="2" id="KW-1185">Reference proteome</keyword>
<dbReference type="KEGG" id="mro:MROS_0419"/>
<protein>
    <submittedName>
        <fullName evidence="1">Uncharacterized protein</fullName>
    </submittedName>
</protein>
<dbReference type="Proteomes" id="UP000009011">
    <property type="component" value="Chromosome"/>
</dbReference>
<proteinExistence type="predicted"/>
<evidence type="ECO:0000313" key="2">
    <source>
        <dbReference type="Proteomes" id="UP000009011"/>
    </source>
</evidence>
<evidence type="ECO:0000313" key="1">
    <source>
        <dbReference type="EMBL" id="AFN73662.1"/>
    </source>
</evidence>
<dbReference type="STRING" id="1191523.MROS_0419"/>
<dbReference type="HOGENOM" id="CLU_3137521_0_0_10"/>
<dbReference type="AlphaFoldDB" id="I6YSY7"/>
<gene>
    <name evidence="1" type="ordered locus">MROS_0419</name>
</gene>
<accession>I6YSY7</accession>
<name>I6YSY7_MELRP</name>
<sequence length="49" mass="5797">MFSDRFVRDINFFKGFEDYPVSASGKFYDPPEIYSLLPNKYQAIPNEDK</sequence>